<evidence type="ECO:0000259" key="6">
    <source>
        <dbReference type="Pfam" id="PF01301"/>
    </source>
</evidence>
<proteinExistence type="inferred from homology"/>
<evidence type="ECO:0000256" key="3">
    <source>
        <dbReference type="ARBA" id="ARBA00023295"/>
    </source>
</evidence>
<dbReference type="GO" id="GO:0005975">
    <property type="term" value="P:carbohydrate metabolic process"/>
    <property type="evidence" value="ECO:0007669"/>
    <property type="project" value="InterPro"/>
</dbReference>
<dbReference type="InterPro" id="IPR031330">
    <property type="entry name" value="Gly_Hdrlase_35_cat"/>
</dbReference>
<dbReference type="InterPro" id="IPR017853">
    <property type="entry name" value="GH"/>
</dbReference>
<dbReference type="AlphaFoldDB" id="A0A9J7BZ30"/>
<name>A0A9J7BZ30_9BACT</name>
<dbReference type="EMBL" id="CP093313">
    <property type="protein sequence ID" value="UWZ86798.1"/>
    <property type="molecule type" value="Genomic_DNA"/>
</dbReference>
<dbReference type="PROSITE" id="PS01182">
    <property type="entry name" value="GLYCOSYL_HYDROL_F35"/>
    <property type="match status" value="1"/>
</dbReference>
<dbReference type="KEGG" id="orp:MOP44_12815"/>
<evidence type="ECO:0000313" key="7">
    <source>
        <dbReference type="EMBL" id="UWZ86798.1"/>
    </source>
</evidence>
<dbReference type="SUPFAM" id="SSF51011">
    <property type="entry name" value="Glycosyl hydrolase domain"/>
    <property type="match status" value="1"/>
</dbReference>
<dbReference type="SUPFAM" id="SSF51445">
    <property type="entry name" value="(Trans)glycosidases"/>
    <property type="match status" value="1"/>
</dbReference>
<sequence>MFFALLKDSTGLARSVRGRRVAALAVPFIFLSGFRITTSAAQVLTAIRIDASQPYSEPGAARYEGGTSKSVSGSTLAVNSRYFVRDGKPWLPVVGEFHYARYPESRWEEEILKMKAGGIDVVASYVFWIHHEEIEGQFDWQGQRDLRRFVQLCAKHGMYVELRIGPWDHGEVRNGGFPDWLLKKQLKTRVNDPVYLSYVRRWYGQIAQQVRGLMWKDGGPIIGIQLENEYSQRGPGAGEAHILELKKLAVAAGFDVPYYFVTGWDQAVVPHDAVIPVYGGYPDAPWDASTAKLPPSEVYAFRFHSRVASNMGVIGGASAAVEDTSAQAPLPYLTAEIGGGLQNTYHRRLVVHPDDIAAMFPVMLGSGVNLYGTYMFQGGENPEGKLSTLQESQATGYPNDVPIKSYDFQAPLGEFGRERESFRKMKVFQYFLNDFGDYLAPMMVHAPDQQPANPSDLSVPRASLRSRGDSGFIFFNNYVRNYETPARSAAQFEVRLPHGTVRVPSRPVDIPAGAYFIWPFNLHAGGVNIRYSTAQLFTRIAGDGGDTLYFAAIPGIPVEFAFDSDTVGSLQSSSGKTSHDAGLVTVSELRPGVDSFVDVTGSKGGKVHLVVLTGREAEDAWKVQFASKSGGGRVSDHLLITADDFFVDQDGGKQRVVLRSRGESNFAFTITPPLTLAPHGNVPLVQADATARMVRFTADAGERDLELKYRLVKPAGDAPPVKLGPAPAWRPQGVAMAPGIAEPPYAARWSIELPPNVFNGPSDVFLQVEYQGDLARFTAGDRLLTDNFYDGQTWSIGLRRFLELKDGSFGLTIVPLRRDAPVYFEFQEAPAFGANGQAAVLQSLRLVPEYELVLTGGDNQSAGRSRRAAPSP</sequence>
<dbReference type="RefSeq" id="WP_260796435.1">
    <property type="nucleotide sequence ID" value="NZ_CP093313.1"/>
</dbReference>
<evidence type="ECO:0000313" key="8">
    <source>
        <dbReference type="Proteomes" id="UP001059380"/>
    </source>
</evidence>
<dbReference type="InterPro" id="IPR019801">
    <property type="entry name" value="Glyco_hydro_35_CS"/>
</dbReference>
<dbReference type="Proteomes" id="UP001059380">
    <property type="component" value="Chromosome"/>
</dbReference>
<organism evidence="7 8">
    <name type="scientific">Occallatibacter riparius</name>
    <dbReference type="NCBI Taxonomy" id="1002689"/>
    <lineage>
        <taxon>Bacteria</taxon>
        <taxon>Pseudomonadati</taxon>
        <taxon>Acidobacteriota</taxon>
        <taxon>Terriglobia</taxon>
        <taxon>Terriglobales</taxon>
        <taxon>Acidobacteriaceae</taxon>
        <taxon>Occallatibacter</taxon>
    </lineage>
</organism>
<protein>
    <recommendedName>
        <fullName evidence="4">Beta-galactosidase</fullName>
        <ecNumber evidence="4">3.2.1.23</ecNumber>
    </recommendedName>
</protein>
<accession>A0A9J7BZ30</accession>
<comment type="catalytic activity">
    <reaction evidence="4">
        <text>Hydrolysis of terminal non-reducing beta-D-galactose residues in beta-D-galactosides.</text>
        <dbReference type="EC" id="3.2.1.23"/>
    </reaction>
</comment>
<evidence type="ECO:0000256" key="1">
    <source>
        <dbReference type="ARBA" id="ARBA00009809"/>
    </source>
</evidence>
<dbReference type="Pfam" id="PF01301">
    <property type="entry name" value="Glyco_hydro_35"/>
    <property type="match status" value="1"/>
</dbReference>
<dbReference type="Gene3D" id="2.102.20.10">
    <property type="entry name" value="Beta-galactosidase, domain 2"/>
    <property type="match status" value="1"/>
</dbReference>
<dbReference type="PANTHER" id="PTHR23421">
    <property type="entry name" value="BETA-GALACTOSIDASE RELATED"/>
    <property type="match status" value="1"/>
</dbReference>
<dbReference type="InterPro" id="IPR037110">
    <property type="entry name" value="Betagal_dom2_sf"/>
</dbReference>
<dbReference type="InterPro" id="IPR001944">
    <property type="entry name" value="Glycoside_Hdrlase_35"/>
</dbReference>
<keyword evidence="8" id="KW-1185">Reference proteome</keyword>
<reference evidence="7" key="1">
    <citation type="submission" date="2021-04" db="EMBL/GenBank/DDBJ databases">
        <title>Phylogenetic analysis of Acidobacteriaceae.</title>
        <authorList>
            <person name="Qiu L."/>
            <person name="Zhang Q."/>
        </authorList>
    </citation>
    <scope>NUCLEOTIDE SEQUENCE</scope>
    <source>
        <strain evidence="7">DSM 25168</strain>
    </source>
</reference>
<evidence type="ECO:0000256" key="2">
    <source>
        <dbReference type="ARBA" id="ARBA00022801"/>
    </source>
</evidence>
<keyword evidence="2 4" id="KW-0378">Hydrolase</keyword>
<evidence type="ECO:0000256" key="5">
    <source>
        <dbReference type="RuleBase" id="RU003679"/>
    </source>
</evidence>
<evidence type="ECO:0000256" key="4">
    <source>
        <dbReference type="RuleBase" id="RU000675"/>
    </source>
</evidence>
<dbReference type="PRINTS" id="PR00742">
    <property type="entry name" value="GLHYDRLASE35"/>
</dbReference>
<keyword evidence="3 4" id="KW-0326">Glycosidase</keyword>
<dbReference type="Gene3D" id="3.20.20.80">
    <property type="entry name" value="Glycosidases"/>
    <property type="match status" value="1"/>
</dbReference>
<dbReference type="GO" id="GO:0004565">
    <property type="term" value="F:beta-galactosidase activity"/>
    <property type="evidence" value="ECO:0007669"/>
    <property type="project" value="UniProtKB-EC"/>
</dbReference>
<feature type="domain" description="Glycoside hydrolase 35 catalytic" evidence="6">
    <location>
        <begin position="83"/>
        <end position="426"/>
    </location>
</feature>
<dbReference type="EC" id="3.2.1.23" evidence="4"/>
<comment type="similarity">
    <text evidence="1 5">Belongs to the glycosyl hydrolase 35 family.</text>
</comment>
<gene>
    <name evidence="7" type="ORF">MOP44_12815</name>
</gene>